<protein>
    <recommendedName>
        <fullName evidence="3">RNase H type-1 domain-containing protein</fullName>
    </recommendedName>
</protein>
<gene>
    <name evidence="1" type="ORF">Goari_026855</name>
</gene>
<dbReference type="AlphaFoldDB" id="A0A7J8YMF8"/>
<reference evidence="1 2" key="1">
    <citation type="journal article" date="2019" name="Genome Biol. Evol.">
        <title>Insights into the evolution of the New World diploid cottons (Gossypium, subgenus Houzingenia) based on genome sequencing.</title>
        <authorList>
            <person name="Grover C.E."/>
            <person name="Arick M.A. 2nd"/>
            <person name="Thrash A."/>
            <person name="Conover J.L."/>
            <person name="Sanders W.S."/>
            <person name="Peterson D.G."/>
            <person name="Frelichowski J.E."/>
            <person name="Scheffler J.A."/>
            <person name="Scheffler B.E."/>
            <person name="Wendel J.F."/>
        </authorList>
    </citation>
    <scope>NUCLEOTIDE SEQUENCE [LARGE SCALE GENOMIC DNA]</scope>
    <source>
        <strain evidence="1">185</strain>
        <tissue evidence="1">Leaf</tissue>
    </source>
</reference>
<name>A0A7J8YMF8_GOSAI</name>
<dbReference type="Proteomes" id="UP000593577">
    <property type="component" value="Unassembled WGS sequence"/>
</dbReference>
<feature type="non-terminal residue" evidence="1">
    <location>
        <position position="52"/>
    </location>
</feature>
<dbReference type="EMBL" id="JABFAA010030373">
    <property type="protein sequence ID" value="MBA0700490.1"/>
    <property type="molecule type" value="Genomic_DNA"/>
</dbReference>
<comment type="caution">
    <text evidence="1">The sequence shown here is derived from an EMBL/GenBank/DDBJ whole genome shotgun (WGS) entry which is preliminary data.</text>
</comment>
<evidence type="ECO:0000313" key="2">
    <source>
        <dbReference type="Proteomes" id="UP000593577"/>
    </source>
</evidence>
<evidence type="ECO:0008006" key="3">
    <source>
        <dbReference type="Google" id="ProtNLM"/>
    </source>
</evidence>
<proteinExistence type="predicted"/>
<accession>A0A7J8YMF8</accession>
<organism evidence="1 2">
    <name type="scientific">Gossypium aridum</name>
    <name type="common">American cotton</name>
    <name type="synonym">Erioxylum aridum</name>
    <dbReference type="NCBI Taxonomy" id="34290"/>
    <lineage>
        <taxon>Eukaryota</taxon>
        <taxon>Viridiplantae</taxon>
        <taxon>Streptophyta</taxon>
        <taxon>Embryophyta</taxon>
        <taxon>Tracheophyta</taxon>
        <taxon>Spermatophyta</taxon>
        <taxon>Magnoliopsida</taxon>
        <taxon>eudicotyledons</taxon>
        <taxon>Gunneridae</taxon>
        <taxon>Pentapetalae</taxon>
        <taxon>rosids</taxon>
        <taxon>malvids</taxon>
        <taxon>Malvales</taxon>
        <taxon>Malvaceae</taxon>
        <taxon>Malvoideae</taxon>
        <taxon>Gossypium</taxon>
    </lineage>
</organism>
<sequence length="52" mass="6063">MRNGVREWIFGSNRHVDKCLAFDAELWGSLDRLVLLQQQGYSKIMIHSDSLQ</sequence>
<keyword evidence="2" id="KW-1185">Reference proteome</keyword>
<evidence type="ECO:0000313" key="1">
    <source>
        <dbReference type="EMBL" id="MBA0700490.1"/>
    </source>
</evidence>